<feature type="domain" description="Flagellar motor switch protein FliG middle" evidence="12">
    <location>
        <begin position="123"/>
        <end position="195"/>
    </location>
</feature>
<evidence type="ECO:0000313" key="19">
    <source>
        <dbReference type="Proteomes" id="UP000193925"/>
    </source>
</evidence>
<reference evidence="15 18" key="3">
    <citation type="submission" date="2016-07" db="EMBL/GenBank/DDBJ databases">
        <title>Draft genome of a psychrotolerant acidophile Acidithiobacillus ferrivorans strain YL15.</title>
        <authorList>
            <person name="Peng T."/>
            <person name="Ma L."/>
            <person name="Nan M."/>
            <person name="An N."/>
            <person name="Wang M."/>
            <person name="Qiu G."/>
            <person name="Zeng W."/>
        </authorList>
    </citation>
    <scope>NUCLEOTIDE SEQUENCE [LARGE SCALE GENOMIC DNA]</scope>
    <source>
        <strain evidence="15 18">YL15</strain>
    </source>
</reference>
<evidence type="ECO:0000256" key="4">
    <source>
        <dbReference type="ARBA" id="ARBA00021870"/>
    </source>
</evidence>
<evidence type="ECO:0000256" key="10">
    <source>
        <dbReference type="ARBA" id="ARBA00025598"/>
    </source>
</evidence>
<gene>
    <name evidence="14" type="primary">fliG</name>
    <name evidence="17" type="ORF">AFERRI_50700</name>
    <name evidence="14" type="ORF">AFERRI_530032</name>
    <name evidence="15" type="ORF">BBC27_14640</name>
    <name evidence="16" type="ORF">H2515_11475</name>
</gene>
<dbReference type="Pfam" id="PF01706">
    <property type="entry name" value="FliG_C"/>
    <property type="match status" value="1"/>
</dbReference>
<evidence type="ECO:0000313" key="17">
    <source>
        <dbReference type="EMBL" id="SMH67499.1"/>
    </source>
</evidence>
<evidence type="ECO:0000256" key="3">
    <source>
        <dbReference type="ARBA" id="ARBA00010299"/>
    </source>
</evidence>
<evidence type="ECO:0000313" key="18">
    <source>
        <dbReference type="Proteomes" id="UP000093129"/>
    </source>
</evidence>
<dbReference type="GO" id="GO:0003774">
    <property type="term" value="F:cytoskeletal motor activity"/>
    <property type="evidence" value="ECO:0007669"/>
    <property type="project" value="InterPro"/>
</dbReference>
<dbReference type="AlphaFoldDB" id="A0A060UR92"/>
<evidence type="ECO:0000256" key="7">
    <source>
        <dbReference type="ARBA" id="ARBA00022779"/>
    </source>
</evidence>
<feature type="domain" description="Flagellar motor switch protein FliG N-terminal" evidence="13">
    <location>
        <begin position="14"/>
        <end position="110"/>
    </location>
</feature>
<dbReference type="Gene3D" id="1.10.220.30">
    <property type="match status" value="3"/>
</dbReference>
<dbReference type="PRINTS" id="PR00954">
    <property type="entry name" value="FLGMOTORFLIG"/>
</dbReference>
<evidence type="ECO:0000256" key="2">
    <source>
        <dbReference type="ARBA" id="ARBA00004413"/>
    </source>
</evidence>
<evidence type="ECO:0000256" key="8">
    <source>
        <dbReference type="ARBA" id="ARBA00023136"/>
    </source>
</evidence>
<evidence type="ECO:0000256" key="1">
    <source>
        <dbReference type="ARBA" id="ARBA00004117"/>
    </source>
</evidence>
<dbReference type="InterPro" id="IPR000090">
    <property type="entry name" value="Flg_Motor_Flig"/>
</dbReference>
<dbReference type="PANTHER" id="PTHR30534">
    <property type="entry name" value="FLAGELLAR MOTOR SWITCH PROTEIN FLIG"/>
    <property type="match status" value="1"/>
</dbReference>
<evidence type="ECO:0000256" key="6">
    <source>
        <dbReference type="ARBA" id="ARBA00022500"/>
    </source>
</evidence>
<comment type="function">
    <text evidence="10">FliG is one of three proteins (FliG, FliN, FliM) that forms the rotor-mounted switch complex (C ring), located at the base of the basal body. This complex interacts with the CheY and CheZ chemotaxis proteins, in addition to contacting components of the motor that determine the direction of flagellar rotation.</text>
</comment>
<dbReference type="InterPro" id="IPR032779">
    <property type="entry name" value="FliG_M"/>
</dbReference>
<comment type="subcellular location">
    <subcellularLocation>
        <location evidence="1">Bacterial flagellum basal body</location>
    </subcellularLocation>
    <subcellularLocation>
        <location evidence="2">Cell membrane</location>
        <topology evidence="2">Peripheral membrane protein</topology>
        <orientation evidence="2">Cytoplasmic side</orientation>
    </subcellularLocation>
</comment>
<keyword evidence="6" id="KW-0145">Chemotaxis</keyword>
<dbReference type="InterPro" id="IPR011002">
    <property type="entry name" value="FliG_a-hlx"/>
</dbReference>
<evidence type="ECO:0000259" key="13">
    <source>
        <dbReference type="Pfam" id="PF14842"/>
    </source>
</evidence>
<keyword evidence="14" id="KW-0282">Flagellum</keyword>
<keyword evidence="19" id="KW-1185">Reference proteome</keyword>
<dbReference type="GO" id="GO:0071973">
    <property type="term" value="P:bacterial-type flagellum-dependent cell motility"/>
    <property type="evidence" value="ECO:0007669"/>
    <property type="project" value="InterPro"/>
</dbReference>
<keyword evidence="7" id="KW-0283">Flagellar rotation</keyword>
<dbReference type="GO" id="GO:0006935">
    <property type="term" value="P:chemotaxis"/>
    <property type="evidence" value="ECO:0007669"/>
    <property type="project" value="UniProtKB-KW"/>
</dbReference>
<dbReference type="PIRSF" id="PIRSF003161">
    <property type="entry name" value="FliG"/>
    <property type="match status" value="1"/>
</dbReference>
<dbReference type="EMBL" id="MASQ01000100">
    <property type="protein sequence ID" value="OCB02137.1"/>
    <property type="molecule type" value="Genomic_DNA"/>
</dbReference>
<dbReference type="Proteomes" id="UP000595420">
    <property type="component" value="Chromosome"/>
</dbReference>
<name>A0A060UR92_9PROT</name>
<comment type="similarity">
    <text evidence="3">Belongs to the FliG family.</text>
</comment>
<dbReference type="EMBL" id="CP059488">
    <property type="protein sequence ID" value="QQD72039.1"/>
    <property type="molecule type" value="Genomic_DNA"/>
</dbReference>
<evidence type="ECO:0000256" key="5">
    <source>
        <dbReference type="ARBA" id="ARBA00022475"/>
    </source>
</evidence>
<evidence type="ECO:0000259" key="12">
    <source>
        <dbReference type="Pfam" id="PF14841"/>
    </source>
</evidence>
<dbReference type="Pfam" id="PF14842">
    <property type="entry name" value="FliG_N"/>
    <property type="match status" value="1"/>
</dbReference>
<proteinExistence type="inferred from homology"/>
<reference evidence="14" key="2">
    <citation type="submission" date="2014-07" db="EMBL/GenBank/DDBJ databases">
        <title>Initial genome analysis of the psychrotolerant acidophile Acidithiobacillus ferrivorans CF27: insights into iron and sulfur oxidation pathways and into biofilm formation.</title>
        <authorList>
            <person name="Talla E."/>
            <person name="Hedrich S."/>
            <person name="Mangenot S."/>
            <person name="Ji B."/>
            <person name="Johnson D.B."/>
            <person name="Barbe V."/>
            <person name="Bonnefoy V."/>
        </authorList>
    </citation>
    <scope>NUCLEOTIDE SEQUENCE [LARGE SCALE GENOMIC DNA]</scope>
    <source>
        <strain evidence="14">CF27</strain>
    </source>
</reference>
<dbReference type="NCBIfam" id="TIGR00207">
    <property type="entry name" value="fliG"/>
    <property type="match status" value="1"/>
</dbReference>
<evidence type="ECO:0000313" key="16">
    <source>
        <dbReference type="EMBL" id="QQD72039.1"/>
    </source>
</evidence>
<dbReference type="GO" id="GO:0005886">
    <property type="term" value="C:plasma membrane"/>
    <property type="evidence" value="ECO:0007669"/>
    <property type="project" value="UniProtKB-SubCell"/>
</dbReference>
<evidence type="ECO:0000313" key="15">
    <source>
        <dbReference type="EMBL" id="OCB02137.1"/>
    </source>
</evidence>
<dbReference type="SUPFAM" id="SSF48029">
    <property type="entry name" value="FliG"/>
    <property type="match status" value="2"/>
</dbReference>
<evidence type="ECO:0000256" key="9">
    <source>
        <dbReference type="ARBA" id="ARBA00023143"/>
    </source>
</evidence>
<dbReference type="Proteomes" id="UP000193925">
    <property type="component" value="Chromosome AFERRI"/>
</dbReference>
<dbReference type="InterPro" id="IPR023087">
    <property type="entry name" value="Flg_Motor_Flig_C"/>
</dbReference>
<reference evidence="16 20" key="5">
    <citation type="submission" date="2020-07" db="EMBL/GenBank/DDBJ databases">
        <title>Complete genome sequence analysis of Acidithiobacillus ferrivorans XJFY6S-08 reveals extreme environmental adaptation to alpine acid mine drainage.</title>
        <authorList>
            <person name="Yan L."/>
            <person name="Ni Y."/>
        </authorList>
    </citation>
    <scope>NUCLEOTIDE SEQUENCE [LARGE SCALE GENOMIC DNA]</scope>
    <source>
        <strain evidence="16 20">XJFY6S-08</strain>
    </source>
</reference>
<dbReference type="RefSeq" id="WP_051984869.1">
    <property type="nucleotide sequence ID" value="NZ_CCCS020000049.1"/>
</dbReference>
<accession>A0A060UR92</accession>
<keyword evidence="9" id="KW-0975">Bacterial flagellum</keyword>
<evidence type="ECO:0000259" key="11">
    <source>
        <dbReference type="Pfam" id="PF01706"/>
    </source>
</evidence>
<reference evidence="17 19" key="4">
    <citation type="submission" date="2017-03" db="EMBL/GenBank/DDBJ databases">
        <authorList>
            <person name="Regsiter A."/>
            <person name="William W."/>
        </authorList>
    </citation>
    <scope>NUCLEOTIDE SEQUENCE [LARGE SCALE GENOMIC DNA]</scope>
    <source>
        <strain evidence="17">PRJEB5721</strain>
    </source>
</reference>
<dbReference type="EMBL" id="LT841305">
    <property type="protein sequence ID" value="SMH67499.1"/>
    <property type="molecule type" value="Genomic_DNA"/>
</dbReference>
<protein>
    <recommendedName>
        <fullName evidence="4">Flagellar motor switch protein FliG</fullName>
    </recommendedName>
</protein>
<evidence type="ECO:0000313" key="14">
    <source>
        <dbReference type="EMBL" id="CDQ11137.1"/>
    </source>
</evidence>
<organism evidence="14">
    <name type="scientific">Acidithiobacillus ferrivorans</name>
    <dbReference type="NCBI Taxonomy" id="160808"/>
    <lineage>
        <taxon>Bacteria</taxon>
        <taxon>Pseudomonadati</taxon>
        <taxon>Pseudomonadota</taxon>
        <taxon>Acidithiobacillia</taxon>
        <taxon>Acidithiobacillales</taxon>
        <taxon>Acidithiobacillaceae</taxon>
        <taxon>Acidithiobacillus</taxon>
    </lineage>
</organism>
<feature type="domain" description="Flagellar motor switch protein FliG C-terminal" evidence="11">
    <location>
        <begin position="230"/>
        <end position="333"/>
    </location>
</feature>
<dbReference type="Proteomes" id="UP000093129">
    <property type="component" value="Unassembled WGS sequence"/>
</dbReference>
<dbReference type="EMBL" id="CCCS020000049">
    <property type="protein sequence ID" value="CDQ11137.1"/>
    <property type="molecule type" value="Genomic_DNA"/>
</dbReference>
<keyword evidence="8" id="KW-0472">Membrane</keyword>
<keyword evidence="5" id="KW-1003">Cell membrane</keyword>
<evidence type="ECO:0000313" key="20">
    <source>
        <dbReference type="Proteomes" id="UP000595420"/>
    </source>
</evidence>
<keyword evidence="14" id="KW-0966">Cell projection</keyword>
<dbReference type="GO" id="GO:0009425">
    <property type="term" value="C:bacterial-type flagellum basal body"/>
    <property type="evidence" value="ECO:0007669"/>
    <property type="project" value="UniProtKB-SubCell"/>
</dbReference>
<dbReference type="PANTHER" id="PTHR30534:SF0">
    <property type="entry name" value="FLAGELLAR MOTOR SWITCH PROTEIN FLIG"/>
    <property type="match status" value="1"/>
</dbReference>
<dbReference type="InterPro" id="IPR028263">
    <property type="entry name" value="FliG_N"/>
</dbReference>
<reference evidence="14" key="1">
    <citation type="submission" date="2014-03" db="EMBL/GenBank/DDBJ databases">
        <authorList>
            <person name="Genoscope - CEA"/>
        </authorList>
    </citation>
    <scope>NUCLEOTIDE SEQUENCE [LARGE SCALE GENOMIC DNA]</scope>
    <source>
        <strain evidence="14">CF27</strain>
    </source>
</reference>
<dbReference type="Pfam" id="PF14841">
    <property type="entry name" value="FliG_M"/>
    <property type="match status" value="1"/>
</dbReference>
<keyword evidence="14" id="KW-0969">Cilium</keyword>
<sequence>MAEISSGRGHLSKGIDYAATFLLSIGPDEAAVLMQKLAPREVQRLAAAMSRPRKISREVLETVMQDFVDRLRHQTSVGGQGDSYLREVLAKALGKDKATEVLDRIVTGGEYAGLEIIKWADAKTIAEMIRFEHPQIVASILAHLEADKAGDVLHNLPDRIIPDIVFRLATMAPVAPNAIRELNEVLDQQLSGQITNTIVQGDSGGPKAAAEVLNRLEPSRMKSSLDYVRGLDAVLAQKIEDNMFTFEDLKELDARSLQLILRDIDRNVLVTAMKNASDILKTQIFANMSERAVEMLREEMTAQGPIRLSEVESAQRTVLSVAQKLDQSGQIVLNRGGEDAVIG</sequence>